<keyword evidence="3" id="KW-1185">Reference proteome</keyword>
<dbReference type="InterPro" id="IPR012337">
    <property type="entry name" value="RNaseH-like_sf"/>
</dbReference>
<protein>
    <submittedName>
        <fullName evidence="2">RNaseH</fullName>
    </submittedName>
</protein>
<feature type="domain" description="3'-5' exoribonuclease Rv2179c-like" evidence="1">
    <location>
        <begin position="3"/>
        <end position="176"/>
    </location>
</feature>
<name>A0A217ER05_BPGO3</name>
<sequence>MTKIFFDFEFTGLQKETTPISLGMSAENGKTFYCEFTDYDKSQVDDWIKENVLKHLLWDSTLHSDLGETFSHEIGAVAYARGSFSFLSKVIRGWVAQFDKVEFWGDTLYYDAILLNDLLGGALNLPANVCMYYGDITTLFKIHGIDPDINRESFIDTPIKGAPHNAMYDARVIAACYDKLYRNRDKYPLVF</sequence>
<evidence type="ECO:0000313" key="2">
    <source>
        <dbReference type="EMBL" id="APZ82504.1"/>
    </source>
</evidence>
<dbReference type="GO" id="GO:0003676">
    <property type="term" value="F:nucleic acid binding"/>
    <property type="evidence" value="ECO:0007669"/>
    <property type="project" value="InterPro"/>
</dbReference>
<organismHost>
    <name type="scientific">Bacillus subtilis</name>
    <dbReference type="NCBI Taxonomy" id="1423"/>
</organismHost>
<dbReference type="Gene3D" id="3.30.420.10">
    <property type="entry name" value="Ribonuclease H-like superfamily/Ribonuclease H"/>
    <property type="match status" value="1"/>
</dbReference>
<organism evidence="2 3">
    <name type="scientific">Bacillus phage vB_BsuM-Goe3</name>
    <dbReference type="NCBI Taxonomy" id="1933063"/>
    <lineage>
        <taxon>Viruses</taxon>
        <taxon>Duplodnaviria</taxon>
        <taxon>Heunggongvirae</taxon>
        <taxon>Uroviricota</taxon>
        <taxon>Caudoviricetes</taxon>
        <taxon>Herelleviridae</taxon>
        <taxon>Bastillevirinae</taxon>
        <taxon>Grisebachstrassevirus</taxon>
        <taxon>Grisebachstrassevirus goe3</taxon>
    </lineage>
</organism>
<dbReference type="InterPro" id="IPR033390">
    <property type="entry name" value="Rv2179c-like"/>
</dbReference>
<accession>A0A217ER05</accession>
<proteinExistence type="predicted"/>
<evidence type="ECO:0000313" key="3">
    <source>
        <dbReference type="Proteomes" id="UP000221795"/>
    </source>
</evidence>
<dbReference type="SUPFAM" id="SSF53098">
    <property type="entry name" value="Ribonuclease H-like"/>
    <property type="match status" value="1"/>
</dbReference>
<evidence type="ECO:0000259" key="1">
    <source>
        <dbReference type="Pfam" id="PF16473"/>
    </source>
</evidence>
<dbReference type="InterPro" id="IPR036397">
    <property type="entry name" value="RNaseH_sf"/>
</dbReference>
<gene>
    <name evidence="2" type="ORF">Goe3_c03800</name>
</gene>
<dbReference type="EMBL" id="KY368640">
    <property type="protein sequence ID" value="APZ82504.1"/>
    <property type="molecule type" value="Genomic_DNA"/>
</dbReference>
<dbReference type="Pfam" id="PF16473">
    <property type="entry name" value="Rv2179c-like"/>
    <property type="match status" value="1"/>
</dbReference>
<reference evidence="2" key="1">
    <citation type="journal article" date="2017" name="Viruses">
        <title>Characterization of Bacillus subtilis Viruses vB_BsuM-Goe2 and vB_BsuM-Goe3.</title>
        <authorList>
            <person name="Willms I.M."/>
            <person name="Hoppert M."/>
            <person name="Hertel R."/>
        </authorList>
    </citation>
    <scope>NUCLEOTIDE SEQUENCE [LARGE SCALE GENOMIC DNA]</scope>
</reference>
<dbReference type="Proteomes" id="UP000221795">
    <property type="component" value="Segment"/>
</dbReference>